<keyword evidence="2" id="KW-1133">Transmembrane helix</keyword>
<feature type="compositionally biased region" description="Low complexity" evidence="1">
    <location>
        <begin position="280"/>
        <end position="304"/>
    </location>
</feature>
<feature type="compositionally biased region" description="Gly residues" evidence="1">
    <location>
        <begin position="339"/>
        <end position="350"/>
    </location>
</feature>
<proteinExistence type="predicted"/>
<comment type="caution">
    <text evidence="3">The sequence shown here is derived from an EMBL/GenBank/DDBJ whole genome shotgun (WGS) entry which is preliminary data.</text>
</comment>
<accession>A0A1X2ZPU3</accession>
<feature type="compositionally biased region" description="Low complexity" evidence="1">
    <location>
        <begin position="320"/>
        <end position="331"/>
    </location>
</feature>
<feature type="compositionally biased region" description="Basic and acidic residues" evidence="1">
    <location>
        <begin position="32"/>
        <end position="49"/>
    </location>
</feature>
<dbReference type="Proteomes" id="UP000193905">
    <property type="component" value="Unassembled WGS sequence"/>
</dbReference>
<feature type="region of interest" description="Disordered" evidence="1">
    <location>
        <begin position="1"/>
        <end position="58"/>
    </location>
</feature>
<keyword evidence="2" id="KW-0812">Transmembrane</keyword>
<gene>
    <name evidence="3" type="ORF">AL0462_1482</name>
</gene>
<protein>
    <submittedName>
        <fullName evidence="3">Sugar-binding domain-containing protein</fullName>
    </submittedName>
</protein>
<evidence type="ECO:0000313" key="4">
    <source>
        <dbReference type="Proteomes" id="UP000193905"/>
    </source>
</evidence>
<reference evidence="3 4" key="1">
    <citation type="journal article" date="2016" name="Sci. Rep.">
        <title>Evaluation of genetic diversity among strains of the human gut commensal Bifidobacterium adolescentis.</title>
        <authorList>
            <person name="Duranti S."/>
            <person name="Milani C."/>
            <person name="Lugli G.A."/>
            <person name="Mancabelli L."/>
            <person name="Turroni F."/>
            <person name="Ferrario C."/>
            <person name="Mangifesta M."/>
            <person name="Viappiani A."/>
            <person name="Sanchez B."/>
            <person name="Margolles A."/>
            <person name="van Sinderen D."/>
            <person name="Ventura M."/>
        </authorList>
    </citation>
    <scope>NUCLEOTIDE SEQUENCE [LARGE SCALE GENOMIC DNA]</scope>
    <source>
        <strain evidence="3 4">AL46-2</strain>
    </source>
</reference>
<evidence type="ECO:0000313" key="3">
    <source>
        <dbReference type="EMBL" id="OSG96455.1"/>
    </source>
</evidence>
<keyword evidence="2" id="KW-0472">Membrane</keyword>
<organism evidence="3 4">
    <name type="scientific">Bifidobacterium adolescentis</name>
    <dbReference type="NCBI Taxonomy" id="1680"/>
    <lineage>
        <taxon>Bacteria</taxon>
        <taxon>Bacillati</taxon>
        <taxon>Actinomycetota</taxon>
        <taxon>Actinomycetes</taxon>
        <taxon>Bifidobacteriales</taxon>
        <taxon>Bifidobacteriaceae</taxon>
        <taxon>Bifidobacterium</taxon>
    </lineage>
</organism>
<name>A0A1X2ZPU3_BIFAD</name>
<dbReference type="AlphaFoldDB" id="A0A1X2ZPU3"/>
<sequence length="359" mass="37066">MPTESLKFDGTAQPVQSAVSDDSNSMAGNRSDITDLEKLAEDDPEHDPLKTIPASPEKPSPIKKIVVGSVAAVAVIVIIVGGVFVVRAKKEAQQESAAIAMCEKARSKYSEANEILSKAIRKAETSQKLTDSQVADASTLTKLRQSVKQGEQFGAASECSTSLAQSVLQSRARSMSKHSNDMKEQAATIIADVKSVEDSKKTLEANQIRDALGQSVSGARTLLDSSAWQVADNSTRDALSQAIDAAQKLIDGNSVDAKAMQEASKAISTASDAVNASMKAAQEAAAAQAQAQRAQAQQAQQAQQYWNPSRNNGDNGDGNIGSDDNAANAGDAGKEDDGAGAGVNGNGGATSSGSGASAN</sequence>
<feature type="region of interest" description="Disordered" evidence="1">
    <location>
        <begin position="260"/>
        <end position="359"/>
    </location>
</feature>
<evidence type="ECO:0000256" key="2">
    <source>
        <dbReference type="SAM" id="Phobius"/>
    </source>
</evidence>
<feature type="compositionally biased region" description="Polar residues" evidence="1">
    <location>
        <begin position="13"/>
        <end position="28"/>
    </location>
</feature>
<dbReference type="EMBL" id="LNKH01000009">
    <property type="protein sequence ID" value="OSG96455.1"/>
    <property type="molecule type" value="Genomic_DNA"/>
</dbReference>
<evidence type="ECO:0000256" key="1">
    <source>
        <dbReference type="SAM" id="MobiDB-lite"/>
    </source>
</evidence>
<feature type="transmembrane region" description="Helical" evidence="2">
    <location>
        <begin position="65"/>
        <end position="86"/>
    </location>
</feature>